<reference evidence="2" key="1">
    <citation type="submission" date="2018-02" db="EMBL/GenBank/DDBJ databases">
        <title>Rhizophora mucronata_Transcriptome.</title>
        <authorList>
            <person name="Meera S.P."/>
            <person name="Sreeshan A."/>
            <person name="Augustine A."/>
        </authorList>
    </citation>
    <scope>NUCLEOTIDE SEQUENCE</scope>
    <source>
        <tissue evidence="2">Leaf</tissue>
    </source>
</reference>
<feature type="region of interest" description="Disordered" evidence="1">
    <location>
        <begin position="1"/>
        <end position="30"/>
    </location>
</feature>
<dbReference type="AlphaFoldDB" id="A0A2P2QZU0"/>
<accession>A0A2P2QZU0</accession>
<dbReference type="EMBL" id="GGEC01092042">
    <property type="protein sequence ID" value="MBX72526.1"/>
    <property type="molecule type" value="Transcribed_RNA"/>
</dbReference>
<evidence type="ECO:0000256" key="1">
    <source>
        <dbReference type="SAM" id="MobiDB-lite"/>
    </source>
</evidence>
<feature type="compositionally biased region" description="Basic and acidic residues" evidence="1">
    <location>
        <begin position="1"/>
        <end position="16"/>
    </location>
</feature>
<evidence type="ECO:0000313" key="2">
    <source>
        <dbReference type="EMBL" id="MBX72526.1"/>
    </source>
</evidence>
<protein>
    <submittedName>
        <fullName evidence="2">Uncharacterized protein</fullName>
    </submittedName>
</protein>
<name>A0A2P2QZU0_RHIMU</name>
<sequence>MYHPREVHNMATDRPKNTKNSRIKTINTGT</sequence>
<proteinExistence type="predicted"/>
<organism evidence="2">
    <name type="scientific">Rhizophora mucronata</name>
    <name type="common">Asiatic mangrove</name>
    <dbReference type="NCBI Taxonomy" id="61149"/>
    <lineage>
        <taxon>Eukaryota</taxon>
        <taxon>Viridiplantae</taxon>
        <taxon>Streptophyta</taxon>
        <taxon>Embryophyta</taxon>
        <taxon>Tracheophyta</taxon>
        <taxon>Spermatophyta</taxon>
        <taxon>Magnoliopsida</taxon>
        <taxon>eudicotyledons</taxon>
        <taxon>Gunneridae</taxon>
        <taxon>Pentapetalae</taxon>
        <taxon>rosids</taxon>
        <taxon>fabids</taxon>
        <taxon>Malpighiales</taxon>
        <taxon>Rhizophoraceae</taxon>
        <taxon>Rhizophora</taxon>
    </lineage>
</organism>